<proteinExistence type="predicted"/>
<dbReference type="InterPro" id="IPR005495">
    <property type="entry name" value="LptG/LptF_permease"/>
</dbReference>
<feature type="transmembrane region" description="Helical" evidence="6">
    <location>
        <begin position="326"/>
        <end position="348"/>
    </location>
</feature>
<feature type="transmembrane region" description="Helical" evidence="6">
    <location>
        <begin position="301"/>
        <end position="319"/>
    </location>
</feature>
<dbReference type="GO" id="GO:0043190">
    <property type="term" value="C:ATP-binding cassette (ABC) transporter complex"/>
    <property type="evidence" value="ECO:0007669"/>
    <property type="project" value="TreeGrafter"/>
</dbReference>
<keyword evidence="2" id="KW-1003">Cell membrane</keyword>
<evidence type="ECO:0000256" key="4">
    <source>
        <dbReference type="ARBA" id="ARBA00022989"/>
    </source>
</evidence>
<dbReference type="PANTHER" id="PTHR33529">
    <property type="entry name" value="SLR0882 PROTEIN-RELATED"/>
    <property type="match status" value="1"/>
</dbReference>
<dbReference type="Proteomes" id="UP000478417">
    <property type="component" value="Unassembled WGS sequence"/>
</dbReference>
<feature type="transmembrane region" description="Helical" evidence="6">
    <location>
        <begin position="6"/>
        <end position="29"/>
    </location>
</feature>
<feature type="transmembrane region" description="Helical" evidence="6">
    <location>
        <begin position="64"/>
        <end position="83"/>
    </location>
</feature>
<evidence type="ECO:0000256" key="3">
    <source>
        <dbReference type="ARBA" id="ARBA00022692"/>
    </source>
</evidence>
<gene>
    <name evidence="7" type="ORF">G0Q06_05220</name>
</gene>
<accession>A0A6B2M222</accession>
<dbReference type="GO" id="GO:0015920">
    <property type="term" value="P:lipopolysaccharide transport"/>
    <property type="evidence" value="ECO:0007669"/>
    <property type="project" value="TreeGrafter"/>
</dbReference>
<reference evidence="7 8" key="1">
    <citation type="submission" date="2020-02" db="EMBL/GenBank/DDBJ databases">
        <title>Albibacoteraceae fam. nov., the first described family within the subdivision 4 Verrucomicrobia.</title>
        <authorList>
            <person name="Xi F."/>
        </authorList>
    </citation>
    <scope>NUCLEOTIDE SEQUENCE [LARGE SCALE GENOMIC DNA]</scope>
    <source>
        <strain evidence="7 8">CK1056</strain>
    </source>
</reference>
<evidence type="ECO:0000256" key="6">
    <source>
        <dbReference type="SAM" id="Phobius"/>
    </source>
</evidence>
<protein>
    <submittedName>
        <fullName evidence="7">YjgP/YjgQ family permease</fullName>
    </submittedName>
</protein>
<evidence type="ECO:0000313" key="7">
    <source>
        <dbReference type="EMBL" id="NDV61845.1"/>
    </source>
</evidence>
<comment type="subcellular location">
    <subcellularLocation>
        <location evidence="1">Cell membrane</location>
        <topology evidence="1">Multi-pass membrane protein</topology>
    </subcellularLocation>
</comment>
<feature type="transmembrane region" description="Helical" evidence="6">
    <location>
        <begin position="95"/>
        <end position="118"/>
    </location>
</feature>
<keyword evidence="8" id="KW-1185">Reference proteome</keyword>
<comment type="caution">
    <text evidence="7">The sequence shown here is derived from an EMBL/GenBank/DDBJ whole genome shotgun (WGS) entry which is preliminary data.</text>
</comment>
<keyword evidence="4 6" id="KW-1133">Transmembrane helix</keyword>
<evidence type="ECO:0000313" key="8">
    <source>
        <dbReference type="Proteomes" id="UP000478417"/>
    </source>
</evidence>
<dbReference type="AlphaFoldDB" id="A0A6B2M222"/>
<dbReference type="Pfam" id="PF03739">
    <property type="entry name" value="LptF_LptG"/>
    <property type="match status" value="1"/>
</dbReference>
<dbReference type="PANTHER" id="PTHR33529:SF6">
    <property type="entry name" value="YJGP_YJGQ FAMILY PERMEASE"/>
    <property type="match status" value="1"/>
</dbReference>
<evidence type="ECO:0000256" key="1">
    <source>
        <dbReference type="ARBA" id="ARBA00004651"/>
    </source>
</evidence>
<evidence type="ECO:0000256" key="5">
    <source>
        <dbReference type="ARBA" id="ARBA00023136"/>
    </source>
</evidence>
<evidence type="ECO:0000256" key="2">
    <source>
        <dbReference type="ARBA" id="ARBA00022475"/>
    </source>
</evidence>
<feature type="transmembrane region" description="Helical" evidence="6">
    <location>
        <begin position="360"/>
        <end position="378"/>
    </location>
</feature>
<keyword evidence="3 6" id="KW-0812">Transmembrane</keyword>
<sequence length="383" mass="43106">MTILTRYIAKAVAATSLAGILVFVFILITGNAMRDILGLLAAGYIPLSLGVDLIFLLVPSAFSFAMPLGVLIAILLVMGRLSANRELTALKAAGISLFSITSPILFVALCGSLLAAYINAVHAPQSSASYRAILNDLVRTDPLRFIVPRTFIHDFPGYILYVAEKEEDRMKQFWLWELDEKKRAVRLLRAEEGNFSFDAQNDALVLTLKEGFTELRDPKNPDNLREVQPTLSFRDARIRLPLANLLGAANKPRKLKNFTIDELIQLRRGAEEILSENTTEEVHQEALVDYRRIQYYISRHFAMAFSVFSLALFAVPLGIRVSRTETYANFTLALAIALSYYFALIIIGWTQDKPHLRPELLVWMPNLTAQALGFWLLLRAHRH</sequence>
<dbReference type="EMBL" id="JAAGNX010000001">
    <property type="protein sequence ID" value="NDV61845.1"/>
    <property type="molecule type" value="Genomic_DNA"/>
</dbReference>
<keyword evidence="5 6" id="KW-0472">Membrane</keyword>
<name>A0A6B2M222_9BACT</name>
<organism evidence="7 8">
    <name type="scientific">Oceanipulchritudo coccoides</name>
    <dbReference type="NCBI Taxonomy" id="2706888"/>
    <lineage>
        <taxon>Bacteria</taxon>
        <taxon>Pseudomonadati</taxon>
        <taxon>Verrucomicrobiota</taxon>
        <taxon>Opitutia</taxon>
        <taxon>Puniceicoccales</taxon>
        <taxon>Oceanipulchritudinaceae</taxon>
        <taxon>Oceanipulchritudo</taxon>
    </lineage>
</organism>
<dbReference type="RefSeq" id="WP_163963140.1">
    <property type="nucleotide sequence ID" value="NZ_JAAGNX010000001.1"/>
</dbReference>